<evidence type="ECO:0000313" key="2">
    <source>
        <dbReference type="EMBL" id="EGR33423.1"/>
    </source>
</evidence>
<dbReference type="EMBL" id="GL983451">
    <property type="protein sequence ID" value="EGR33423.1"/>
    <property type="molecule type" value="Genomic_DNA"/>
</dbReference>
<evidence type="ECO:0000313" key="3">
    <source>
        <dbReference type="Proteomes" id="UP000008983"/>
    </source>
</evidence>
<sequence>FLLIPLYNHPLILNNKDFLHYQIHLLLNLLQSSFLQIIHYLNLILFIDFLILLFYLQLFLLLYLFLRFIEFLTLLFLILFLNVLIFILRFLQFKFLQGLKLHFQFSKFLLYYFILHLRKYLPYKHLSFLCLYLNFLIILLDLYFNNQNSIQINQSHQSNK</sequence>
<dbReference type="AlphaFoldDB" id="G0QMX8"/>
<feature type="non-terminal residue" evidence="2">
    <location>
        <position position="1"/>
    </location>
</feature>
<keyword evidence="3" id="KW-1185">Reference proteome</keyword>
<evidence type="ECO:0000256" key="1">
    <source>
        <dbReference type="SAM" id="Phobius"/>
    </source>
</evidence>
<keyword evidence="1" id="KW-1133">Transmembrane helix</keyword>
<reference evidence="2 3" key="1">
    <citation type="submission" date="2011-07" db="EMBL/GenBank/DDBJ databases">
        <authorList>
            <person name="Coyne R."/>
            <person name="Brami D."/>
            <person name="Johnson J."/>
            <person name="Hostetler J."/>
            <person name="Hannick L."/>
            <person name="Clark T."/>
            <person name="Cassidy-Hanley D."/>
            <person name="Inman J."/>
        </authorList>
    </citation>
    <scope>NUCLEOTIDE SEQUENCE [LARGE SCALE GENOMIC DNA]</scope>
    <source>
        <strain evidence="2 3">G5</strain>
    </source>
</reference>
<name>G0QMX8_ICHMU</name>
<keyword evidence="1" id="KW-0812">Transmembrane</keyword>
<dbReference type="InParanoid" id="G0QMX8"/>
<dbReference type="Proteomes" id="UP000008983">
    <property type="component" value="Unassembled WGS sequence"/>
</dbReference>
<protein>
    <recommendedName>
        <fullName evidence="4">Transmembrane protein</fullName>
    </recommendedName>
</protein>
<accession>G0QMX8</accession>
<gene>
    <name evidence="2" type="ORF">IMG5_053480</name>
</gene>
<evidence type="ECO:0008006" key="4">
    <source>
        <dbReference type="Google" id="ProtNLM"/>
    </source>
</evidence>
<proteinExistence type="predicted"/>
<dbReference type="RefSeq" id="XP_004037409.1">
    <property type="nucleotide sequence ID" value="XM_004037361.1"/>
</dbReference>
<dbReference type="OMA" id="VLPQFTH"/>
<feature type="transmembrane region" description="Helical" evidence="1">
    <location>
        <begin position="71"/>
        <end position="91"/>
    </location>
</feature>
<feature type="transmembrane region" description="Helical" evidence="1">
    <location>
        <begin position="126"/>
        <end position="144"/>
    </location>
</feature>
<keyword evidence="1" id="KW-0472">Membrane</keyword>
<organism evidence="2 3">
    <name type="scientific">Ichthyophthirius multifiliis</name>
    <name type="common">White spot disease agent</name>
    <name type="synonym">Ich</name>
    <dbReference type="NCBI Taxonomy" id="5932"/>
    <lineage>
        <taxon>Eukaryota</taxon>
        <taxon>Sar</taxon>
        <taxon>Alveolata</taxon>
        <taxon>Ciliophora</taxon>
        <taxon>Intramacronucleata</taxon>
        <taxon>Oligohymenophorea</taxon>
        <taxon>Hymenostomatida</taxon>
        <taxon>Ophryoglenina</taxon>
        <taxon>Ichthyophthirius</taxon>
    </lineage>
</organism>
<feature type="transmembrane region" description="Helical" evidence="1">
    <location>
        <begin position="37"/>
        <end position="64"/>
    </location>
</feature>
<dbReference type="GeneID" id="14909603"/>